<evidence type="ECO:0000313" key="2">
    <source>
        <dbReference type="EMBL" id="MPM31828.1"/>
    </source>
</evidence>
<organism evidence="2">
    <name type="scientific">bioreactor metagenome</name>
    <dbReference type="NCBI Taxonomy" id="1076179"/>
    <lineage>
        <taxon>unclassified sequences</taxon>
        <taxon>metagenomes</taxon>
        <taxon>ecological metagenomes</taxon>
    </lineage>
</organism>
<dbReference type="Pfam" id="PF13338">
    <property type="entry name" value="AbiEi_4"/>
    <property type="match status" value="1"/>
</dbReference>
<dbReference type="EMBL" id="VSSQ01006188">
    <property type="protein sequence ID" value="MPM31828.1"/>
    <property type="molecule type" value="Genomic_DNA"/>
</dbReference>
<sequence length="197" mass="22544">MTYIEQILDMAKQSNGIVTATQITEAKIPRRCLTESVDKGFLYKASRGVYVLPNVWEDEMFILQYKYPKGIFSHETALYLHNLTDRTPSSYTMTFPKGYNITAAKTSGVVSRLVNLENYRLGLIEMQSPCKNKIKVYDIERTLCDIVKNSSTCDVQIVNAAMKNYIKSKGKNINKLFEYAKQLKVTSQIAHYMEVLL</sequence>
<evidence type="ECO:0000259" key="1">
    <source>
        <dbReference type="Pfam" id="PF13338"/>
    </source>
</evidence>
<proteinExistence type="predicted"/>
<comment type="caution">
    <text evidence="2">The sequence shown here is derived from an EMBL/GenBank/DDBJ whole genome shotgun (WGS) entry which is preliminary data.</text>
</comment>
<gene>
    <name evidence="2" type="ORF">SDC9_78385</name>
</gene>
<name>A0A644YV14_9ZZZZ</name>
<feature type="domain" description="AbiEi antitoxin N-terminal" evidence="1">
    <location>
        <begin position="5"/>
        <end position="53"/>
    </location>
</feature>
<dbReference type="AlphaFoldDB" id="A0A644YV14"/>
<reference evidence="2" key="1">
    <citation type="submission" date="2019-08" db="EMBL/GenBank/DDBJ databases">
        <authorList>
            <person name="Kucharzyk K."/>
            <person name="Murdoch R.W."/>
            <person name="Higgins S."/>
            <person name="Loffler F."/>
        </authorList>
    </citation>
    <scope>NUCLEOTIDE SEQUENCE</scope>
</reference>
<accession>A0A644YV14</accession>
<protein>
    <recommendedName>
        <fullName evidence="1">AbiEi antitoxin N-terminal domain-containing protein</fullName>
    </recommendedName>
</protein>
<dbReference type="InterPro" id="IPR025159">
    <property type="entry name" value="AbiEi_N"/>
</dbReference>